<protein>
    <submittedName>
        <fullName evidence="2">Uncharacterized protein</fullName>
    </submittedName>
</protein>
<evidence type="ECO:0000313" key="2">
    <source>
        <dbReference type="EMBL" id="GGH77895.1"/>
    </source>
</evidence>
<evidence type="ECO:0000256" key="1">
    <source>
        <dbReference type="SAM" id="MobiDB-lite"/>
    </source>
</evidence>
<dbReference type="RefSeq" id="WP_188496342.1">
    <property type="nucleotide sequence ID" value="NZ_BMFV01000005.1"/>
</dbReference>
<reference evidence="2" key="1">
    <citation type="journal article" date="2014" name="Int. J. Syst. Evol. Microbiol.">
        <title>Complete genome sequence of Corynebacterium casei LMG S-19264T (=DSM 44701T), isolated from a smear-ripened cheese.</title>
        <authorList>
            <consortium name="US DOE Joint Genome Institute (JGI-PGF)"/>
            <person name="Walter F."/>
            <person name="Albersmeier A."/>
            <person name="Kalinowski J."/>
            <person name="Ruckert C."/>
        </authorList>
    </citation>
    <scope>NUCLEOTIDE SEQUENCE</scope>
    <source>
        <strain evidence="2">CGMCC 1.12777</strain>
    </source>
</reference>
<sequence length="120" mass="13701">MYSHNPNYPFQSEQRMAPKPYIQSNKHNLQYAHTDYKGQPYPIFSSNEGAGKAAPHSRSYPSEYHMPSQDIYSRLNHISSLLHQVIQQNNQLLQYIHAQDTPEQSQTVSTPGGGTVIVRM</sequence>
<feature type="compositionally biased region" description="Polar residues" evidence="1">
    <location>
        <begin position="1"/>
        <end position="14"/>
    </location>
</feature>
<dbReference type="EMBL" id="BMFV01000005">
    <property type="protein sequence ID" value="GGH77895.1"/>
    <property type="molecule type" value="Genomic_DNA"/>
</dbReference>
<dbReference type="AlphaFoldDB" id="A0A8J2ZTL4"/>
<accession>A0A8J2ZTL4</accession>
<gene>
    <name evidence="2" type="ORF">GCM10007096_10470</name>
</gene>
<name>A0A8J2ZTL4_9BACL</name>
<organism evidence="2 3">
    <name type="scientific">Pullulanibacillus pueri</name>
    <dbReference type="NCBI Taxonomy" id="1437324"/>
    <lineage>
        <taxon>Bacteria</taxon>
        <taxon>Bacillati</taxon>
        <taxon>Bacillota</taxon>
        <taxon>Bacilli</taxon>
        <taxon>Bacillales</taxon>
        <taxon>Sporolactobacillaceae</taxon>
        <taxon>Pullulanibacillus</taxon>
    </lineage>
</organism>
<keyword evidence="3" id="KW-1185">Reference proteome</keyword>
<reference evidence="2" key="2">
    <citation type="submission" date="2020-09" db="EMBL/GenBank/DDBJ databases">
        <authorList>
            <person name="Sun Q."/>
            <person name="Zhou Y."/>
        </authorList>
    </citation>
    <scope>NUCLEOTIDE SEQUENCE</scope>
    <source>
        <strain evidence="2">CGMCC 1.12777</strain>
    </source>
</reference>
<evidence type="ECO:0000313" key="3">
    <source>
        <dbReference type="Proteomes" id="UP000656813"/>
    </source>
</evidence>
<dbReference type="Proteomes" id="UP000656813">
    <property type="component" value="Unassembled WGS sequence"/>
</dbReference>
<proteinExistence type="predicted"/>
<feature type="region of interest" description="Disordered" evidence="1">
    <location>
        <begin position="1"/>
        <end position="64"/>
    </location>
</feature>
<comment type="caution">
    <text evidence="2">The sequence shown here is derived from an EMBL/GenBank/DDBJ whole genome shotgun (WGS) entry which is preliminary data.</text>
</comment>